<protein>
    <submittedName>
        <fullName evidence="2">Uncharacterized protein</fullName>
    </submittedName>
</protein>
<name>A0A974P4W1_9CAUL</name>
<feature type="compositionally biased region" description="Basic residues" evidence="1">
    <location>
        <begin position="75"/>
        <end position="90"/>
    </location>
</feature>
<dbReference type="AlphaFoldDB" id="A0A974P4W1"/>
<feature type="region of interest" description="Disordered" evidence="1">
    <location>
        <begin position="66"/>
        <end position="145"/>
    </location>
</feature>
<accession>A0A974P4W1</accession>
<evidence type="ECO:0000256" key="1">
    <source>
        <dbReference type="SAM" id="MobiDB-lite"/>
    </source>
</evidence>
<organism evidence="2">
    <name type="scientific">Phenylobacterium glaciei</name>
    <dbReference type="NCBI Taxonomy" id="2803784"/>
    <lineage>
        <taxon>Bacteria</taxon>
        <taxon>Pseudomonadati</taxon>
        <taxon>Pseudomonadota</taxon>
        <taxon>Alphaproteobacteria</taxon>
        <taxon>Caulobacterales</taxon>
        <taxon>Caulobacteraceae</taxon>
        <taxon>Phenylobacterium</taxon>
    </lineage>
</organism>
<reference evidence="2" key="1">
    <citation type="submission" date="2021-01" db="EMBL/GenBank/DDBJ databases">
        <title>Genome sequence of Phenylobacterium sp. 20VBR1 isolated from a valley glaceir, Ny-Alesund, Svalbard.</title>
        <authorList>
            <person name="Thomas F.A."/>
            <person name="Krishnan K.P."/>
            <person name="Sinha R.K."/>
        </authorList>
    </citation>
    <scope>NUCLEOTIDE SEQUENCE</scope>
    <source>
        <strain evidence="2">20VBR1</strain>
    </source>
</reference>
<feature type="compositionally biased region" description="Polar residues" evidence="1">
    <location>
        <begin position="134"/>
        <end position="145"/>
    </location>
</feature>
<proteinExistence type="predicted"/>
<evidence type="ECO:0000313" key="2">
    <source>
        <dbReference type="EMBL" id="QQZ50444.1"/>
    </source>
</evidence>
<sequence>MDKAKGRILLSLPAPDADGVSGRFLYLTALRTGMGSAPVGLDRAAIRETQVLVFRRIGKKVIAEYENPASAPPARRPRADRRPRGLRHIHGVGGRGGGDGRRRPHPGGHRQFPDPRCHGAADALKGATRRATVWSPTSRWPTRPR</sequence>
<gene>
    <name evidence="2" type="ORF">JKL49_02040</name>
</gene>
<dbReference type="EMBL" id="CP068570">
    <property type="protein sequence ID" value="QQZ50444.1"/>
    <property type="molecule type" value="Genomic_DNA"/>
</dbReference>